<dbReference type="PANTHER" id="PTHR30411:SF1">
    <property type="entry name" value="CYTOPLASMIC PROTEIN"/>
    <property type="match status" value="1"/>
</dbReference>
<accession>A0A381P5Z0</accession>
<organism evidence="2">
    <name type="scientific">marine metagenome</name>
    <dbReference type="NCBI Taxonomy" id="408172"/>
    <lineage>
        <taxon>unclassified sequences</taxon>
        <taxon>metagenomes</taxon>
        <taxon>ecological metagenomes</taxon>
    </lineage>
</organism>
<gene>
    <name evidence="2" type="ORF">METZ01_LOCUS14691</name>
</gene>
<dbReference type="Gene3D" id="3.90.960.10">
    <property type="entry name" value="YbaK/aminoacyl-tRNA synthetase-associated domain"/>
    <property type="match status" value="1"/>
</dbReference>
<feature type="domain" description="YbaK/aminoacyl-tRNA synthetase-associated" evidence="1">
    <location>
        <begin position="33"/>
        <end position="155"/>
    </location>
</feature>
<dbReference type="Pfam" id="PF04073">
    <property type="entry name" value="tRNA_edit"/>
    <property type="match status" value="1"/>
</dbReference>
<name>A0A381P5Z0_9ZZZZ</name>
<protein>
    <recommendedName>
        <fullName evidence="1">YbaK/aminoacyl-tRNA synthetase-associated domain-containing protein</fullName>
    </recommendedName>
</protein>
<dbReference type="EMBL" id="UINC01000830">
    <property type="protein sequence ID" value="SUZ61837.1"/>
    <property type="molecule type" value="Genomic_DNA"/>
</dbReference>
<reference evidence="2" key="1">
    <citation type="submission" date="2018-05" db="EMBL/GenBank/DDBJ databases">
        <authorList>
            <person name="Lanie J.A."/>
            <person name="Ng W.-L."/>
            <person name="Kazmierczak K.M."/>
            <person name="Andrzejewski T.M."/>
            <person name="Davidsen T.M."/>
            <person name="Wayne K.J."/>
            <person name="Tettelin H."/>
            <person name="Glass J.I."/>
            <person name="Rusch D."/>
            <person name="Podicherti R."/>
            <person name="Tsui H.-C.T."/>
            <person name="Winkler M.E."/>
        </authorList>
    </citation>
    <scope>NUCLEOTIDE SEQUENCE</scope>
</reference>
<dbReference type="SUPFAM" id="SSF55826">
    <property type="entry name" value="YbaK/ProRS associated domain"/>
    <property type="match status" value="1"/>
</dbReference>
<dbReference type="InterPro" id="IPR007214">
    <property type="entry name" value="YbaK/aa-tRNA-synth-assoc-dom"/>
</dbReference>
<evidence type="ECO:0000259" key="1">
    <source>
        <dbReference type="Pfam" id="PF04073"/>
    </source>
</evidence>
<proteinExistence type="predicted"/>
<sequence>MTKTLRPNISPSSSVFAALKDLDVIPEIIECDPELSDTQVFCEHYGYSLEESANVIVAVGKSEPRQFVACVLLATSRLDINHCVRKRLGVRRASFASAEETKKMTGMEIGGVTVFGLPESLPIWVDHRVMEPKFIILGGGSRSIKLKISPDVFQRIDNAIIVEGLASIPG</sequence>
<dbReference type="InterPro" id="IPR036754">
    <property type="entry name" value="YbaK/aa-tRNA-synt-asso_dom_sf"/>
</dbReference>
<dbReference type="PANTHER" id="PTHR30411">
    <property type="entry name" value="CYTOPLASMIC PROTEIN"/>
    <property type="match status" value="1"/>
</dbReference>
<dbReference type="AlphaFoldDB" id="A0A381P5Z0"/>
<dbReference type="GO" id="GO:0002161">
    <property type="term" value="F:aminoacyl-tRNA deacylase activity"/>
    <property type="evidence" value="ECO:0007669"/>
    <property type="project" value="InterPro"/>
</dbReference>
<evidence type="ECO:0000313" key="2">
    <source>
        <dbReference type="EMBL" id="SUZ61837.1"/>
    </source>
</evidence>